<sequence>MSLRLNGRRTRRNSKPEAAPASLKAKPLDILPDLSEVDEGRTSLSSISSFDTASIHSRRGAQSPSTSFASRLCCSGSKNSFTERKRTSRRVVLTGVEGLTFDDFFPASSAPPHPSPAPPLYEDPISDCEPSLDDVNVRFSGLGISLDCPSPPADVPRWRVRSPTPSVASSATSSTASSSSSVSSRSRRRTHATPPTSDDESQSYLCRAPTCKSRRASIVYARSTPDLNESHASEEEGVDSDAEWFARDISDVVTLSTPLPPSSVLPQDTRARPDSLMPPPRRARRNRNGKPFTIIPPISRPTTQCLPSAQLDPTFPQSGRSFLIPDRSPPPPPIKITRCSTSTMEAATEELLAQLASAALGNGFAGTGLSATRGVSPAVSVPVTPSSAYVVKPLASIRPPPRSSIPADVEDLADEVELVLPEIVKVFPITPMSANMPSTLPVSPSSAFSFDVDVTHVDGSKPAGASNTEADLTAQTFPDTPTESLSFASAPSLRSRWSSSTLGALAERDGPAGSWLTKLNISATRRNKGRAGIFSPVSVLSAASPFGNAPKPSFDLEYRERRDSRGSDMSSDTITSKAKSKPVEVSVRT</sequence>
<proteinExistence type="predicted"/>
<feature type="compositionally biased region" description="Low complexity" evidence="1">
    <location>
        <begin position="161"/>
        <end position="184"/>
    </location>
</feature>
<evidence type="ECO:0000313" key="2">
    <source>
        <dbReference type="EMBL" id="KZT07940.1"/>
    </source>
</evidence>
<dbReference type="OrthoDB" id="2692698at2759"/>
<dbReference type="RefSeq" id="XP_040765680.1">
    <property type="nucleotide sequence ID" value="XM_040911547.1"/>
</dbReference>
<dbReference type="AlphaFoldDB" id="A0A165EXT0"/>
<name>A0A165EXT0_9APHY</name>
<organism evidence="2 3">
    <name type="scientific">Laetiporus sulphureus 93-53</name>
    <dbReference type="NCBI Taxonomy" id="1314785"/>
    <lineage>
        <taxon>Eukaryota</taxon>
        <taxon>Fungi</taxon>
        <taxon>Dikarya</taxon>
        <taxon>Basidiomycota</taxon>
        <taxon>Agaricomycotina</taxon>
        <taxon>Agaricomycetes</taxon>
        <taxon>Polyporales</taxon>
        <taxon>Laetiporus</taxon>
    </lineage>
</organism>
<feature type="compositionally biased region" description="Pro residues" evidence="1">
    <location>
        <begin position="109"/>
        <end position="121"/>
    </location>
</feature>
<dbReference type="InParanoid" id="A0A165EXT0"/>
<feature type="compositionally biased region" description="Basic and acidic residues" evidence="1">
    <location>
        <begin position="554"/>
        <end position="566"/>
    </location>
</feature>
<feature type="region of interest" description="Disordered" evidence="1">
    <location>
        <begin position="152"/>
        <end position="205"/>
    </location>
</feature>
<feature type="region of interest" description="Disordered" evidence="1">
    <location>
        <begin position="1"/>
        <end position="70"/>
    </location>
</feature>
<keyword evidence="3" id="KW-1185">Reference proteome</keyword>
<evidence type="ECO:0000256" key="1">
    <source>
        <dbReference type="SAM" id="MobiDB-lite"/>
    </source>
</evidence>
<feature type="compositionally biased region" description="Basic residues" evidence="1">
    <location>
        <begin position="1"/>
        <end position="13"/>
    </location>
</feature>
<protein>
    <submittedName>
        <fullName evidence="2">Uncharacterized protein</fullName>
    </submittedName>
</protein>
<gene>
    <name evidence="2" type="ORF">LAESUDRAFT_749160</name>
</gene>
<dbReference type="GeneID" id="63828575"/>
<accession>A0A165EXT0</accession>
<feature type="region of interest" description="Disordered" evidence="1">
    <location>
        <begin position="255"/>
        <end position="312"/>
    </location>
</feature>
<reference evidence="2 3" key="1">
    <citation type="journal article" date="2016" name="Mol. Biol. Evol.">
        <title>Comparative Genomics of Early-Diverging Mushroom-Forming Fungi Provides Insights into the Origins of Lignocellulose Decay Capabilities.</title>
        <authorList>
            <person name="Nagy L.G."/>
            <person name="Riley R."/>
            <person name="Tritt A."/>
            <person name="Adam C."/>
            <person name="Daum C."/>
            <person name="Floudas D."/>
            <person name="Sun H."/>
            <person name="Yadav J.S."/>
            <person name="Pangilinan J."/>
            <person name="Larsson K.H."/>
            <person name="Matsuura K."/>
            <person name="Barry K."/>
            <person name="Labutti K."/>
            <person name="Kuo R."/>
            <person name="Ohm R.A."/>
            <person name="Bhattacharya S.S."/>
            <person name="Shirouzu T."/>
            <person name="Yoshinaga Y."/>
            <person name="Martin F.M."/>
            <person name="Grigoriev I.V."/>
            <person name="Hibbett D.S."/>
        </authorList>
    </citation>
    <scope>NUCLEOTIDE SEQUENCE [LARGE SCALE GENOMIC DNA]</scope>
    <source>
        <strain evidence="2 3">93-53</strain>
    </source>
</reference>
<dbReference type="Proteomes" id="UP000076871">
    <property type="component" value="Unassembled WGS sequence"/>
</dbReference>
<evidence type="ECO:0000313" key="3">
    <source>
        <dbReference type="Proteomes" id="UP000076871"/>
    </source>
</evidence>
<feature type="region of interest" description="Disordered" evidence="1">
    <location>
        <begin position="107"/>
        <end position="127"/>
    </location>
</feature>
<feature type="compositionally biased region" description="Polar residues" evidence="1">
    <location>
        <begin position="42"/>
        <end position="69"/>
    </location>
</feature>
<dbReference type="EMBL" id="KV427617">
    <property type="protein sequence ID" value="KZT07940.1"/>
    <property type="molecule type" value="Genomic_DNA"/>
</dbReference>
<feature type="region of interest" description="Disordered" evidence="1">
    <location>
        <begin position="546"/>
        <end position="589"/>
    </location>
</feature>